<dbReference type="HOGENOM" id="CLU_2528380_0_0_1"/>
<dbReference type="OrthoDB" id="10385137at2759"/>
<organism evidence="2 3">
    <name type="scientific">Pleurotus ostreatus (strain PC15)</name>
    <name type="common">Oyster mushroom</name>
    <dbReference type="NCBI Taxonomy" id="1137138"/>
    <lineage>
        <taxon>Eukaryota</taxon>
        <taxon>Fungi</taxon>
        <taxon>Dikarya</taxon>
        <taxon>Basidiomycota</taxon>
        <taxon>Agaricomycotina</taxon>
        <taxon>Agaricomycetes</taxon>
        <taxon>Agaricomycetidae</taxon>
        <taxon>Agaricales</taxon>
        <taxon>Pleurotineae</taxon>
        <taxon>Pleurotaceae</taxon>
        <taxon>Pleurotus</taxon>
    </lineage>
</organism>
<protein>
    <submittedName>
        <fullName evidence="2">Uncharacterized protein</fullName>
    </submittedName>
</protein>
<evidence type="ECO:0000313" key="2">
    <source>
        <dbReference type="EMBL" id="KDQ29333.1"/>
    </source>
</evidence>
<name>A0A067NMQ8_PLEO1</name>
<evidence type="ECO:0000256" key="1">
    <source>
        <dbReference type="SAM" id="MobiDB-lite"/>
    </source>
</evidence>
<proteinExistence type="predicted"/>
<feature type="region of interest" description="Disordered" evidence="1">
    <location>
        <begin position="47"/>
        <end position="84"/>
    </location>
</feature>
<dbReference type="EMBL" id="KL198007">
    <property type="protein sequence ID" value="KDQ29333.1"/>
    <property type="molecule type" value="Genomic_DNA"/>
</dbReference>
<dbReference type="VEuPathDB" id="FungiDB:PLEOSDRAFT_1089080"/>
<dbReference type="InParanoid" id="A0A067NMQ8"/>
<dbReference type="AlphaFoldDB" id="A0A067NMQ8"/>
<gene>
    <name evidence="2" type="ORF">PLEOSDRAFT_1089080</name>
</gene>
<evidence type="ECO:0000313" key="3">
    <source>
        <dbReference type="Proteomes" id="UP000027073"/>
    </source>
</evidence>
<dbReference type="Proteomes" id="UP000027073">
    <property type="component" value="Unassembled WGS sequence"/>
</dbReference>
<feature type="compositionally biased region" description="Basic residues" evidence="1">
    <location>
        <begin position="61"/>
        <end position="71"/>
    </location>
</feature>
<feature type="compositionally biased region" description="Low complexity" evidence="1">
    <location>
        <begin position="47"/>
        <end position="60"/>
    </location>
</feature>
<sequence>MAYGYNISLLPDAPSSSHSFSVFQNAYAPRETYAQYDGLRQALRSSSRANVNANVSARAKASSKKPSKKMSKPANKLSKLLGRI</sequence>
<reference evidence="3" key="1">
    <citation type="journal article" date="2014" name="Proc. Natl. Acad. Sci. U.S.A.">
        <title>Extensive sampling of basidiomycete genomes demonstrates inadequacy of the white-rot/brown-rot paradigm for wood decay fungi.</title>
        <authorList>
            <person name="Riley R."/>
            <person name="Salamov A.A."/>
            <person name="Brown D.W."/>
            <person name="Nagy L.G."/>
            <person name="Floudas D."/>
            <person name="Held B.W."/>
            <person name="Levasseur A."/>
            <person name="Lombard V."/>
            <person name="Morin E."/>
            <person name="Otillar R."/>
            <person name="Lindquist E.A."/>
            <person name="Sun H."/>
            <person name="LaButti K.M."/>
            <person name="Schmutz J."/>
            <person name="Jabbour D."/>
            <person name="Luo H."/>
            <person name="Baker S.E."/>
            <person name="Pisabarro A.G."/>
            <person name="Walton J.D."/>
            <person name="Blanchette R.A."/>
            <person name="Henrissat B."/>
            <person name="Martin F."/>
            <person name="Cullen D."/>
            <person name="Hibbett D.S."/>
            <person name="Grigoriev I.V."/>
        </authorList>
    </citation>
    <scope>NUCLEOTIDE SEQUENCE [LARGE SCALE GENOMIC DNA]</scope>
    <source>
        <strain evidence="3">PC15</strain>
    </source>
</reference>
<accession>A0A067NMQ8</accession>